<keyword evidence="1" id="KW-0812">Transmembrane</keyword>
<dbReference type="Proteomes" id="UP001230188">
    <property type="component" value="Unassembled WGS sequence"/>
</dbReference>
<comment type="caution">
    <text evidence="2">The sequence shown here is derived from an EMBL/GenBank/DDBJ whole genome shotgun (WGS) entry which is preliminary data.</text>
</comment>
<reference evidence="2" key="1">
    <citation type="submission" date="2023-01" db="EMBL/GenBank/DDBJ databases">
        <title>Metagenome sequencing of chrysophaentin producing Chrysophaeum taylorii.</title>
        <authorList>
            <person name="Davison J."/>
            <person name="Bewley C."/>
        </authorList>
    </citation>
    <scope>NUCLEOTIDE SEQUENCE</scope>
    <source>
        <strain evidence="2">NIES-1699</strain>
    </source>
</reference>
<dbReference type="PANTHER" id="PTHR38894">
    <property type="entry name" value="TRANSMEMBRANE PROTEIN"/>
    <property type="match status" value="1"/>
</dbReference>
<feature type="transmembrane region" description="Helical" evidence="1">
    <location>
        <begin position="12"/>
        <end position="33"/>
    </location>
</feature>
<evidence type="ECO:0000313" key="2">
    <source>
        <dbReference type="EMBL" id="KAJ8614513.1"/>
    </source>
</evidence>
<organism evidence="2 3">
    <name type="scientific">Chrysophaeum taylorii</name>
    <dbReference type="NCBI Taxonomy" id="2483200"/>
    <lineage>
        <taxon>Eukaryota</taxon>
        <taxon>Sar</taxon>
        <taxon>Stramenopiles</taxon>
        <taxon>Ochrophyta</taxon>
        <taxon>Pelagophyceae</taxon>
        <taxon>Pelagomonadales</taxon>
        <taxon>Pelagomonadaceae</taxon>
        <taxon>Chrysophaeum</taxon>
    </lineage>
</organism>
<accession>A0AAD7UQX7</accession>
<dbReference type="PANTHER" id="PTHR38894:SF1">
    <property type="entry name" value="TRANSMEMBRANE PROTEIN"/>
    <property type="match status" value="1"/>
</dbReference>
<keyword evidence="1" id="KW-0472">Membrane</keyword>
<name>A0AAD7UQX7_9STRA</name>
<keyword evidence="3" id="KW-1185">Reference proteome</keyword>
<evidence type="ECO:0000256" key="1">
    <source>
        <dbReference type="SAM" id="Phobius"/>
    </source>
</evidence>
<gene>
    <name evidence="2" type="ORF">CTAYLR_000787</name>
</gene>
<protein>
    <submittedName>
        <fullName evidence="2">Uncharacterized protein</fullName>
    </submittedName>
</protein>
<feature type="transmembrane region" description="Helical" evidence="1">
    <location>
        <begin position="116"/>
        <end position="136"/>
    </location>
</feature>
<keyword evidence="1" id="KW-1133">Transmembrane helix</keyword>
<feature type="transmembrane region" description="Helical" evidence="1">
    <location>
        <begin position="89"/>
        <end position="110"/>
    </location>
</feature>
<evidence type="ECO:0000313" key="3">
    <source>
        <dbReference type="Proteomes" id="UP001230188"/>
    </source>
</evidence>
<dbReference type="EMBL" id="JAQMWT010000005">
    <property type="protein sequence ID" value="KAJ8614513.1"/>
    <property type="molecule type" value="Genomic_DNA"/>
</dbReference>
<feature type="transmembrane region" description="Helical" evidence="1">
    <location>
        <begin position="45"/>
        <end position="68"/>
    </location>
</feature>
<dbReference type="AlphaFoldDB" id="A0AAD7UQX7"/>
<sequence length="162" mass="18058">MDDEKQIKWVAVAFRCFHIGLCVFMCVTAVFSLSSDNDIGDTDSIFVAVYVFLFAASLRRPRVILFVFEISRFKSIPPVEVVYTDNFGFLYKQLSKAAFLVFIGFLQFGLSGSKSFTYSCGIITIANGVVLSLVYCKDSTLLDEGPEKYKPPVAPTARSQEV</sequence>
<proteinExistence type="predicted"/>